<feature type="region of interest" description="Disordered" evidence="1">
    <location>
        <begin position="11"/>
        <end position="44"/>
    </location>
</feature>
<reference evidence="2 3" key="1">
    <citation type="submission" date="2016-11" db="EMBL/GenBank/DDBJ databases">
        <authorList>
            <person name="Jaros S."/>
            <person name="Januszkiewicz K."/>
            <person name="Wedrychowicz H."/>
        </authorList>
    </citation>
    <scope>NUCLEOTIDE SEQUENCE [LARGE SCALE GENOMIC DNA]</scope>
    <source>
        <strain evidence="2 3">DSM 12906</strain>
    </source>
</reference>
<proteinExistence type="predicted"/>
<dbReference type="STRING" id="1123357.SAMN02745244_02745"/>
<dbReference type="AlphaFoldDB" id="A0A1M6K6U7"/>
<feature type="compositionally biased region" description="Low complexity" evidence="1">
    <location>
        <begin position="34"/>
        <end position="44"/>
    </location>
</feature>
<keyword evidence="3" id="KW-1185">Reference proteome</keyword>
<dbReference type="RefSeq" id="WP_073189256.1">
    <property type="nucleotide sequence ID" value="NZ_FQZG01000057.1"/>
</dbReference>
<sequence length="162" mass="16177">MNRWGRALAAVLGRDEASPPQEHDESAAGGGEPGPAASLAGAGAAGTPTVPYAEVASAELDARAATLLASGAITVWATTGVAPSLRMDGRCPRCDDGFSQTTSLRLPVSSIRGERKGAQAGPVSSDFLCDCDVSHPGAPDSVRGCGASFFLALPPDQGVGDG</sequence>
<evidence type="ECO:0000313" key="3">
    <source>
        <dbReference type="Proteomes" id="UP000184512"/>
    </source>
</evidence>
<organism evidence="2 3">
    <name type="scientific">Tessaracoccus bendigoensis DSM 12906</name>
    <dbReference type="NCBI Taxonomy" id="1123357"/>
    <lineage>
        <taxon>Bacteria</taxon>
        <taxon>Bacillati</taxon>
        <taxon>Actinomycetota</taxon>
        <taxon>Actinomycetes</taxon>
        <taxon>Propionibacteriales</taxon>
        <taxon>Propionibacteriaceae</taxon>
        <taxon>Tessaracoccus</taxon>
    </lineage>
</organism>
<name>A0A1M6K6U7_9ACTN</name>
<dbReference type="EMBL" id="FQZG01000057">
    <property type="protein sequence ID" value="SHJ54607.1"/>
    <property type="molecule type" value="Genomic_DNA"/>
</dbReference>
<gene>
    <name evidence="2" type="ORF">SAMN02745244_02745</name>
</gene>
<protein>
    <submittedName>
        <fullName evidence="2">Uncharacterized protein</fullName>
    </submittedName>
</protein>
<evidence type="ECO:0000313" key="2">
    <source>
        <dbReference type="EMBL" id="SHJ54607.1"/>
    </source>
</evidence>
<dbReference type="OrthoDB" id="5194016at2"/>
<dbReference type="Proteomes" id="UP000184512">
    <property type="component" value="Unassembled WGS sequence"/>
</dbReference>
<accession>A0A1M6K6U7</accession>
<feature type="compositionally biased region" description="Basic and acidic residues" evidence="1">
    <location>
        <begin position="13"/>
        <end position="26"/>
    </location>
</feature>
<evidence type="ECO:0000256" key="1">
    <source>
        <dbReference type="SAM" id="MobiDB-lite"/>
    </source>
</evidence>